<comment type="caution">
    <text evidence="8">The sequence shown here is derived from an EMBL/GenBank/DDBJ whole genome shotgun (WGS) entry which is preliminary data.</text>
</comment>
<keyword evidence="2" id="KW-0547">Nucleotide-binding</keyword>
<sequence>MTFRKRANSFDASQRSTSFGSCNNNNNNNHNTTTMTTRINTTTLNNICINNNSEACLIGMDQRNIDGNDDTPEYGRMYQVDPLMRIHDDHHQPKLSMNLSEQELQELKQVQSFKSNEIEIVSKIATGGFSEVYQVKIEHSMYAGKKMLANRAQLERNIQKFKDELLVMNRLWKCGCKKITKLVGYCFENPVFWIVMEFMDLGDLHSIIHFKTSNESLQRENQINVNKMSTTSDHSGKMNIRSNEEIELIKSIQTDFRVKMKLAHDMALALMEIHEKSKYAHLDVKSLNFLIDKELNVRIADFCDSKIVDMQQKDQLTSFQPHGTIYWMAPEVMKQSKFCKKSDVYSLSIVFCEILTLSKPYPGMNVLDVKEKIERNTSPPFRMNIVEMLKSSLIIVDEYIRYFIQIIEDMWKEDVSERLSSKQVVGRMKILLEKMSLNSEPLR</sequence>
<dbReference type="GO" id="GO:0005524">
    <property type="term" value="F:ATP binding"/>
    <property type="evidence" value="ECO:0007669"/>
    <property type="project" value="UniProtKB-KW"/>
</dbReference>
<dbReference type="InterPro" id="IPR008271">
    <property type="entry name" value="Ser/Thr_kinase_AS"/>
</dbReference>
<feature type="domain" description="Protein kinase" evidence="7">
    <location>
        <begin position="118"/>
        <end position="431"/>
    </location>
</feature>
<keyword evidence="4" id="KW-0067">ATP-binding</keyword>
<evidence type="ECO:0000256" key="6">
    <source>
        <dbReference type="SAM" id="MobiDB-lite"/>
    </source>
</evidence>
<keyword evidence="9" id="KW-1185">Reference proteome</keyword>
<dbReference type="VEuPathDB" id="AmoebaDB:NF0034040"/>
<dbReference type="PANTHER" id="PTHR44329:SF288">
    <property type="entry name" value="MITOGEN-ACTIVATED PROTEIN KINASE KINASE KINASE 20"/>
    <property type="match status" value="1"/>
</dbReference>
<protein>
    <recommendedName>
        <fullName evidence="7">Protein kinase domain-containing protein</fullName>
    </recommendedName>
</protein>
<dbReference type="SMART" id="SM00220">
    <property type="entry name" value="S_TKc"/>
    <property type="match status" value="1"/>
</dbReference>
<feature type="compositionally biased region" description="Polar residues" evidence="6">
    <location>
        <begin position="10"/>
        <end position="22"/>
    </location>
</feature>
<dbReference type="InterPro" id="IPR001245">
    <property type="entry name" value="Ser-Thr/Tyr_kinase_cat_dom"/>
</dbReference>
<dbReference type="InterPro" id="IPR051681">
    <property type="entry name" value="Ser/Thr_Kinases-Pseudokinases"/>
</dbReference>
<dbReference type="Pfam" id="PF07714">
    <property type="entry name" value="PK_Tyr_Ser-Thr"/>
    <property type="match status" value="1"/>
</dbReference>
<dbReference type="Gene3D" id="1.10.510.10">
    <property type="entry name" value="Transferase(Phosphotransferase) domain 1"/>
    <property type="match status" value="2"/>
</dbReference>
<evidence type="ECO:0000313" key="8">
    <source>
        <dbReference type="EMBL" id="KAF0973155.1"/>
    </source>
</evidence>
<evidence type="ECO:0000313" key="9">
    <source>
        <dbReference type="Proteomes" id="UP000444721"/>
    </source>
</evidence>
<evidence type="ECO:0000256" key="1">
    <source>
        <dbReference type="ARBA" id="ARBA00022679"/>
    </source>
</evidence>
<keyword evidence="5" id="KW-0175">Coiled coil</keyword>
<organism evidence="8 9">
    <name type="scientific">Naegleria fowleri</name>
    <name type="common">Brain eating amoeba</name>
    <dbReference type="NCBI Taxonomy" id="5763"/>
    <lineage>
        <taxon>Eukaryota</taxon>
        <taxon>Discoba</taxon>
        <taxon>Heterolobosea</taxon>
        <taxon>Tetramitia</taxon>
        <taxon>Eutetramitia</taxon>
        <taxon>Vahlkampfiidae</taxon>
        <taxon>Naegleria</taxon>
    </lineage>
</organism>
<dbReference type="PANTHER" id="PTHR44329">
    <property type="entry name" value="SERINE/THREONINE-PROTEIN KINASE TNNI3K-RELATED"/>
    <property type="match status" value="1"/>
</dbReference>
<dbReference type="Proteomes" id="UP000444721">
    <property type="component" value="Unassembled WGS sequence"/>
</dbReference>
<evidence type="ECO:0000256" key="4">
    <source>
        <dbReference type="ARBA" id="ARBA00022840"/>
    </source>
</evidence>
<dbReference type="PROSITE" id="PS50011">
    <property type="entry name" value="PROTEIN_KINASE_DOM"/>
    <property type="match status" value="1"/>
</dbReference>
<dbReference type="SUPFAM" id="SSF56112">
    <property type="entry name" value="Protein kinase-like (PK-like)"/>
    <property type="match status" value="1"/>
</dbReference>
<dbReference type="OMA" id="EDMWKED"/>
<evidence type="ECO:0000256" key="2">
    <source>
        <dbReference type="ARBA" id="ARBA00022741"/>
    </source>
</evidence>
<dbReference type="PROSITE" id="PS00108">
    <property type="entry name" value="PROTEIN_KINASE_ST"/>
    <property type="match status" value="1"/>
</dbReference>
<accession>A0A6A5BGL5</accession>
<gene>
    <name evidence="8" type="ORF">FDP41_008362</name>
</gene>
<keyword evidence="1" id="KW-0808">Transferase</keyword>
<dbReference type="RefSeq" id="XP_044557868.1">
    <property type="nucleotide sequence ID" value="XM_044712207.1"/>
</dbReference>
<feature type="compositionally biased region" description="Low complexity" evidence="6">
    <location>
        <begin position="23"/>
        <end position="33"/>
    </location>
</feature>
<name>A0A6A5BGL5_NAEFO</name>
<evidence type="ECO:0000259" key="7">
    <source>
        <dbReference type="PROSITE" id="PS50011"/>
    </source>
</evidence>
<dbReference type="OrthoDB" id="4062651at2759"/>
<dbReference type="VEuPathDB" id="AmoebaDB:FDP41_008362"/>
<dbReference type="InterPro" id="IPR000719">
    <property type="entry name" value="Prot_kinase_dom"/>
</dbReference>
<dbReference type="AlphaFoldDB" id="A0A6A5BGL5"/>
<evidence type="ECO:0000256" key="5">
    <source>
        <dbReference type="SAM" id="Coils"/>
    </source>
</evidence>
<proteinExistence type="predicted"/>
<dbReference type="GeneID" id="68115580"/>
<keyword evidence="3" id="KW-0418">Kinase</keyword>
<reference evidence="8 9" key="1">
    <citation type="journal article" date="2019" name="Sci. Rep.">
        <title>Nanopore sequencing improves the draft genome of the human pathogenic amoeba Naegleria fowleri.</title>
        <authorList>
            <person name="Liechti N."/>
            <person name="Schurch N."/>
            <person name="Bruggmann R."/>
            <person name="Wittwer M."/>
        </authorList>
    </citation>
    <scope>NUCLEOTIDE SEQUENCE [LARGE SCALE GENOMIC DNA]</scope>
    <source>
        <strain evidence="8 9">ATCC 30894</strain>
    </source>
</reference>
<dbReference type="GO" id="GO:0004674">
    <property type="term" value="F:protein serine/threonine kinase activity"/>
    <property type="evidence" value="ECO:0007669"/>
    <property type="project" value="TreeGrafter"/>
</dbReference>
<dbReference type="VEuPathDB" id="AmoebaDB:NfTy_093880"/>
<feature type="region of interest" description="Disordered" evidence="6">
    <location>
        <begin position="1"/>
        <end position="33"/>
    </location>
</feature>
<feature type="coiled-coil region" evidence="5">
    <location>
        <begin position="144"/>
        <end position="171"/>
    </location>
</feature>
<dbReference type="EMBL" id="VFQX01000061">
    <property type="protein sequence ID" value="KAF0973155.1"/>
    <property type="molecule type" value="Genomic_DNA"/>
</dbReference>
<dbReference type="InterPro" id="IPR011009">
    <property type="entry name" value="Kinase-like_dom_sf"/>
</dbReference>
<evidence type="ECO:0000256" key="3">
    <source>
        <dbReference type="ARBA" id="ARBA00022777"/>
    </source>
</evidence>